<protein>
    <submittedName>
        <fullName evidence="4">PPE family protein</fullName>
    </submittedName>
</protein>
<dbReference type="InterPro" id="IPR002989">
    <property type="entry name" value="Mycobac_pentapep"/>
</dbReference>
<dbReference type="SUPFAM" id="SSF140459">
    <property type="entry name" value="PE/PPE dimer-like"/>
    <property type="match status" value="1"/>
</dbReference>
<evidence type="ECO:0000256" key="1">
    <source>
        <dbReference type="ARBA" id="ARBA00010652"/>
    </source>
</evidence>
<gene>
    <name evidence="4" type="ORF">BZL29_6420</name>
</gene>
<evidence type="ECO:0000259" key="3">
    <source>
        <dbReference type="Pfam" id="PF00823"/>
    </source>
</evidence>
<dbReference type="GO" id="GO:0052572">
    <property type="term" value="P:response to host immune response"/>
    <property type="evidence" value="ECO:0007669"/>
    <property type="project" value="TreeGrafter"/>
</dbReference>
<feature type="compositionally biased region" description="Basic residues" evidence="2">
    <location>
        <begin position="461"/>
        <end position="471"/>
    </location>
</feature>
<dbReference type="Pfam" id="PF00823">
    <property type="entry name" value="PPE"/>
    <property type="match status" value="1"/>
</dbReference>
<dbReference type="Pfam" id="PF01469">
    <property type="entry name" value="Pentapeptide_2"/>
    <property type="match status" value="2"/>
</dbReference>
<reference evidence="4 5" key="1">
    <citation type="submission" date="2017-02" db="EMBL/GenBank/DDBJ databases">
        <title>Complete genome sequences of Mycobacterium kansasii strains isolated from rhesus macaques.</title>
        <authorList>
            <person name="Panda A."/>
            <person name="Nagaraj S."/>
            <person name="Zhao X."/>
            <person name="Tettelin H."/>
            <person name="Detolla L.J."/>
        </authorList>
    </citation>
    <scope>NUCLEOTIDE SEQUENCE [LARGE SCALE GENOMIC DNA]</scope>
    <source>
        <strain evidence="4 5">11-3469</strain>
    </source>
</reference>
<dbReference type="PANTHER" id="PTHR46766">
    <property type="entry name" value="GLUTAMINE-RICH PROTEIN 2"/>
    <property type="match status" value="1"/>
</dbReference>
<dbReference type="STRING" id="1768.B1T50_18155"/>
<dbReference type="InterPro" id="IPR000030">
    <property type="entry name" value="PPE_dom"/>
</dbReference>
<dbReference type="Proteomes" id="UP000188532">
    <property type="component" value="Unassembled WGS sequence"/>
</dbReference>
<organism evidence="4 5">
    <name type="scientific">Mycobacterium kansasii</name>
    <dbReference type="NCBI Taxonomy" id="1768"/>
    <lineage>
        <taxon>Bacteria</taxon>
        <taxon>Bacillati</taxon>
        <taxon>Actinomycetota</taxon>
        <taxon>Actinomycetes</taxon>
        <taxon>Mycobacteriales</taxon>
        <taxon>Mycobacteriaceae</taxon>
        <taxon>Mycobacterium</taxon>
    </lineage>
</organism>
<dbReference type="InterPro" id="IPR038332">
    <property type="entry name" value="PPE_sf"/>
</dbReference>
<evidence type="ECO:0000313" key="5">
    <source>
        <dbReference type="Proteomes" id="UP000188532"/>
    </source>
</evidence>
<dbReference type="Gene3D" id="1.20.1260.20">
    <property type="entry name" value="PPE superfamily"/>
    <property type="match status" value="1"/>
</dbReference>
<dbReference type="EMBL" id="MVBN01000007">
    <property type="protein sequence ID" value="OOK69682.1"/>
    <property type="molecule type" value="Genomic_DNA"/>
</dbReference>
<feature type="domain" description="PPE" evidence="3">
    <location>
        <begin position="54"/>
        <end position="189"/>
    </location>
</feature>
<feature type="compositionally biased region" description="Basic residues" evidence="2">
    <location>
        <begin position="527"/>
        <end position="543"/>
    </location>
</feature>
<feature type="compositionally biased region" description="Low complexity" evidence="2">
    <location>
        <begin position="414"/>
        <end position="428"/>
    </location>
</feature>
<sequence>MGYGVFLRRYGHLEGLGRVVWAGDKPAFRVVAARDQFGTDVRRSRRGTAPCRGRAWSGLAEELASSMSSFSSVVAELTNGSWLGPSSAAMMAVATQYMAWLSAAATQAEQVAAQAAATATAFEAALAATVQPAVVAANRGLMQVLAATNWLGFNTPAIMDIEAAYEQMWAMDVVAMATYHADASAAASLLAPWQQVLRNLGIDIGKNGAINLGFGNTGSGNIGIGNTGSGNLGIGNTGSSNIGGGNTGNNNVGMGNLGNSNLGIGSTGNHDVGVGLTGNNKFGFGGLNSGSGNIGFGNSGTGNVGFFNSGNGNLGIGNSGLLNNGLGNSGNINTGFGNVGGMSAGLWPSVMQNNLPGSAGLDAGLANSASYATGGTATLSSSILSSALGQTGALHPGLANALNPAPATPRPLRRSPLLPESTPARTPATPMPAPAPGQCRTARRGQRVHQFLQLGQQRSRFAQHHCSRAGQRRSGPSRVGHPQVDLLPQPRTGRPRHRHQTAGSLGLAPTSIGSARRPVRTGAYPRLHGRQKGRPHSAGRRLGRLSIRLPDHRR</sequence>
<evidence type="ECO:0000256" key="2">
    <source>
        <dbReference type="SAM" id="MobiDB-lite"/>
    </source>
</evidence>
<evidence type="ECO:0000313" key="4">
    <source>
        <dbReference type="EMBL" id="OOK69682.1"/>
    </source>
</evidence>
<feature type="region of interest" description="Disordered" evidence="2">
    <location>
        <begin position="459"/>
        <end position="554"/>
    </location>
</feature>
<proteinExistence type="inferred from homology"/>
<feature type="region of interest" description="Disordered" evidence="2">
    <location>
        <begin position="400"/>
        <end position="439"/>
    </location>
</feature>
<name>A0A1V3WS82_MYCKA</name>
<dbReference type="AlphaFoldDB" id="A0A1V3WS82"/>
<comment type="caution">
    <text evidence="4">The sequence shown here is derived from an EMBL/GenBank/DDBJ whole genome shotgun (WGS) entry which is preliminary data.</text>
</comment>
<dbReference type="PANTHER" id="PTHR46766:SF1">
    <property type="entry name" value="GLUTAMINE-RICH PROTEIN 2"/>
    <property type="match status" value="1"/>
</dbReference>
<accession>A0A1V3WS82</accession>
<comment type="similarity">
    <text evidence="1">Belongs to the mycobacterial PPE family.</text>
</comment>